<dbReference type="Proteomes" id="UP000199385">
    <property type="component" value="Chromosome I"/>
</dbReference>
<dbReference type="InterPro" id="IPR049457">
    <property type="entry name" value="Emfourin"/>
</dbReference>
<accession>A0A1A8ZYU1</accession>
<evidence type="ECO:0000313" key="1">
    <source>
        <dbReference type="EMBL" id="SBT49324.1"/>
    </source>
</evidence>
<organism evidence="1 2">
    <name type="scientific">Micromonospora auratinigra</name>
    <dbReference type="NCBI Taxonomy" id="261654"/>
    <lineage>
        <taxon>Bacteria</taxon>
        <taxon>Bacillati</taxon>
        <taxon>Actinomycetota</taxon>
        <taxon>Actinomycetes</taxon>
        <taxon>Micromonosporales</taxon>
        <taxon>Micromonosporaceae</taxon>
        <taxon>Micromonospora</taxon>
    </lineage>
</organism>
<dbReference type="EMBL" id="LT594323">
    <property type="protein sequence ID" value="SBT49324.1"/>
    <property type="molecule type" value="Genomic_DNA"/>
</dbReference>
<dbReference type="AlphaFoldDB" id="A0A1A8ZYU1"/>
<proteinExistence type="predicted"/>
<protein>
    <submittedName>
        <fullName evidence="1">Uncharacterized protein</fullName>
    </submittedName>
</protein>
<dbReference type="Pfam" id="PF20242">
    <property type="entry name" value="Emfourin"/>
    <property type="match status" value="1"/>
</dbReference>
<name>A0A1A8ZYU1_9ACTN</name>
<evidence type="ECO:0000313" key="2">
    <source>
        <dbReference type="Proteomes" id="UP000199385"/>
    </source>
</evidence>
<reference evidence="2" key="1">
    <citation type="submission" date="2016-06" db="EMBL/GenBank/DDBJ databases">
        <authorList>
            <person name="Varghese N."/>
            <person name="Submissions Spin"/>
        </authorList>
    </citation>
    <scope>NUCLEOTIDE SEQUENCE [LARGE SCALE GENOMIC DNA]</scope>
    <source>
        <strain evidence="2">DSM 44815</strain>
    </source>
</reference>
<dbReference type="OrthoDB" id="4559942at2"/>
<gene>
    <name evidence="1" type="ORF">GA0070611_4372</name>
</gene>
<keyword evidence="2" id="KW-1185">Reference proteome</keyword>
<dbReference type="RefSeq" id="WP_157740371.1">
    <property type="nucleotide sequence ID" value="NZ_LT594323.1"/>
</dbReference>
<dbReference type="PATRIC" id="fig|261654.4.peg.4434"/>
<sequence length="145" mass="15068">MSAMLRAIGRITAAFALLIGVGAGVLAVGGPAQAARSTAYQVTVKRTGGFAGVTESYTVSTGTVHAYTTDLMTMVNGREFRTLAPAYLPTNTGADRFFYTVSVSYTNGYTKTVTTIDGATAPAVLWQVVDTTVQITTEVAATRAG</sequence>